<dbReference type="Proteomes" id="UP000214720">
    <property type="component" value="Unassembled WGS sequence"/>
</dbReference>
<protein>
    <submittedName>
        <fullName evidence="1">Uncharacterized protein</fullName>
    </submittedName>
</protein>
<organism evidence="1 2">
    <name type="scientific">Caballeronia sordidicola</name>
    <name type="common">Burkholderia sordidicola</name>
    <dbReference type="NCBI Taxonomy" id="196367"/>
    <lineage>
        <taxon>Bacteria</taxon>
        <taxon>Pseudomonadati</taxon>
        <taxon>Pseudomonadota</taxon>
        <taxon>Betaproteobacteria</taxon>
        <taxon>Burkholderiales</taxon>
        <taxon>Burkholderiaceae</taxon>
        <taxon>Caballeronia</taxon>
    </lineage>
</organism>
<accession>A0A226X7J0</accession>
<dbReference type="RefSeq" id="WP_089160345.1">
    <property type="nucleotide sequence ID" value="NZ_MTHB01000049.1"/>
</dbReference>
<gene>
    <name evidence="1" type="ORF">BSU04_09855</name>
</gene>
<dbReference type="AlphaFoldDB" id="A0A226X7J0"/>
<name>A0A226X7J0_CABSO</name>
<proteinExistence type="predicted"/>
<dbReference type="OrthoDB" id="9990187at2"/>
<evidence type="ECO:0000313" key="2">
    <source>
        <dbReference type="Proteomes" id="UP000214720"/>
    </source>
</evidence>
<evidence type="ECO:0000313" key="1">
    <source>
        <dbReference type="EMBL" id="OXC78950.1"/>
    </source>
</evidence>
<reference evidence="2" key="1">
    <citation type="submission" date="2017-01" db="EMBL/GenBank/DDBJ databases">
        <title>Genome Analysis of Deinococcus marmoris KOPRI26562.</title>
        <authorList>
            <person name="Kim J.H."/>
            <person name="Oh H.-M."/>
        </authorList>
    </citation>
    <scope>NUCLEOTIDE SEQUENCE [LARGE SCALE GENOMIC DNA]</scope>
    <source>
        <strain evidence="2">PAMC 26633</strain>
    </source>
</reference>
<dbReference type="EMBL" id="MTHB01000049">
    <property type="protein sequence ID" value="OXC78950.1"/>
    <property type="molecule type" value="Genomic_DNA"/>
</dbReference>
<sequence length="66" mass="7537">MAVVAGRENIERHWQFKRANEMEIVSLLLRTVAVGERKLTKRVPMDSGQAELVLIGLIRLMQASFE</sequence>
<comment type="caution">
    <text evidence="1">The sequence shown here is derived from an EMBL/GenBank/DDBJ whole genome shotgun (WGS) entry which is preliminary data.</text>
</comment>